<accession>X0SEZ0</accession>
<reference evidence="1" key="1">
    <citation type="journal article" date="2014" name="Front. Microbiol.">
        <title>High frequency of phylogenetically diverse reductive dehalogenase-homologous genes in deep subseafloor sedimentary metagenomes.</title>
        <authorList>
            <person name="Kawai M."/>
            <person name="Futagami T."/>
            <person name="Toyoda A."/>
            <person name="Takaki Y."/>
            <person name="Nishi S."/>
            <person name="Hori S."/>
            <person name="Arai W."/>
            <person name="Tsubouchi T."/>
            <person name="Morono Y."/>
            <person name="Uchiyama I."/>
            <person name="Ito T."/>
            <person name="Fujiyama A."/>
            <person name="Inagaki F."/>
            <person name="Takami H."/>
        </authorList>
    </citation>
    <scope>NUCLEOTIDE SEQUENCE</scope>
    <source>
        <strain evidence="1">Expedition CK06-06</strain>
    </source>
</reference>
<name>X0SEZ0_9ZZZZ</name>
<sequence length="44" mass="5003">HLFHSLKGPQTLDDLRRATTALNAQFAVTYNIQLYKAFDDPHSS</sequence>
<proteinExistence type="predicted"/>
<gene>
    <name evidence="1" type="ORF">S01H1_08850</name>
</gene>
<dbReference type="AlphaFoldDB" id="X0SEZ0"/>
<organism evidence="1">
    <name type="scientific">marine sediment metagenome</name>
    <dbReference type="NCBI Taxonomy" id="412755"/>
    <lineage>
        <taxon>unclassified sequences</taxon>
        <taxon>metagenomes</taxon>
        <taxon>ecological metagenomes</taxon>
    </lineage>
</organism>
<evidence type="ECO:0000313" key="1">
    <source>
        <dbReference type="EMBL" id="GAF79613.1"/>
    </source>
</evidence>
<dbReference type="EMBL" id="BARS01004528">
    <property type="protein sequence ID" value="GAF79613.1"/>
    <property type="molecule type" value="Genomic_DNA"/>
</dbReference>
<comment type="caution">
    <text evidence="1">The sequence shown here is derived from an EMBL/GenBank/DDBJ whole genome shotgun (WGS) entry which is preliminary data.</text>
</comment>
<feature type="non-terminal residue" evidence="1">
    <location>
        <position position="1"/>
    </location>
</feature>
<protein>
    <submittedName>
        <fullName evidence="1">Uncharacterized protein</fullName>
    </submittedName>
</protein>